<dbReference type="Gene3D" id="3.60.40.10">
    <property type="entry name" value="PPM-type phosphatase domain"/>
    <property type="match status" value="1"/>
</dbReference>
<keyword evidence="2" id="KW-0472">Membrane</keyword>
<dbReference type="Proteomes" id="UP000642070">
    <property type="component" value="Unassembled WGS sequence"/>
</dbReference>
<organism evidence="4 5">
    <name type="scientific">Dactylosporangium sucinum</name>
    <dbReference type="NCBI Taxonomy" id="1424081"/>
    <lineage>
        <taxon>Bacteria</taxon>
        <taxon>Bacillati</taxon>
        <taxon>Actinomycetota</taxon>
        <taxon>Actinomycetes</taxon>
        <taxon>Micromonosporales</taxon>
        <taxon>Micromonosporaceae</taxon>
        <taxon>Dactylosporangium</taxon>
    </lineage>
</organism>
<gene>
    <name evidence="4" type="ORF">GCM10007977_031610</name>
</gene>
<feature type="domain" description="PPM-type phosphatase" evidence="3">
    <location>
        <begin position="145"/>
        <end position="331"/>
    </location>
</feature>
<feature type="compositionally biased region" description="Low complexity" evidence="1">
    <location>
        <begin position="71"/>
        <end position="85"/>
    </location>
</feature>
<comment type="caution">
    <text evidence="4">The sequence shown here is derived from an EMBL/GenBank/DDBJ whole genome shotgun (WGS) entry which is preliminary data.</text>
</comment>
<feature type="region of interest" description="Disordered" evidence="1">
    <location>
        <begin position="40"/>
        <end position="87"/>
    </location>
</feature>
<feature type="transmembrane region" description="Helical" evidence="2">
    <location>
        <begin position="12"/>
        <end position="31"/>
    </location>
</feature>
<dbReference type="AlphaFoldDB" id="A0A917TLJ6"/>
<evidence type="ECO:0000313" key="5">
    <source>
        <dbReference type="Proteomes" id="UP000642070"/>
    </source>
</evidence>
<name>A0A917TLJ6_9ACTN</name>
<evidence type="ECO:0000256" key="1">
    <source>
        <dbReference type="SAM" id="MobiDB-lite"/>
    </source>
</evidence>
<dbReference type="InterPro" id="IPR001932">
    <property type="entry name" value="PPM-type_phosphatase-like_dom"/>
</dbReference>
<dbReference type="EMBL" id="BMPI01000013">
    <property type="protein sequence ID" value="GGM27966.1"/>
    <property type="molecule type" value="Genomic_DNA"/>
</dbReference>
<evidence type="ECO:0000256" key="2">
    <source>
        <dbReference type="SAM" id="Phobius"/>
    </source>
</evidence>
<protein>
    <recommendedName>
        <fullName evidence="3">PPM-type phosphatase domain-containing protein</fullName>
    </recommendedName>
</protein>
<dbReference type="SUPFAM" id="SSF81606">
    <property type="entry name" value="PP2C-like"/>
    <property type="match status" value="1"/>
</dbReference>
<dbReference type="RefSeq" id="WP_190250570.1">
    <property type="nucleotide sequence ID" value="NZ_BMPI01000013.1"/>
</dbReference>
<dbReference type="InterPro" id="IPR036457">
    <property type="entry name" value="PPM-type-like_dom_sf"/>
</dbReference>
<keyword evidence="5" id="KW-1185">Reference proteome</keyword>
<evidence type="ECO:0000259" key="3">
    <source>
        <dbReference type="Pfam" id="PF13672"/>
    </source>
</evidence>
<keyword evidence="2" id="KW-0812">Transmembrane</keyword>
<evidence type="ECO:0000313" key="4">
    <source>
        <dbReference type="EMBL" id="GGM27966.1"/>
    </source>
</evidence>
<sequence length="363" mass="38423">MAEGPAGDSGLLAVVTVGVLAILVMTVLYFLQRRRSHNVQRVPAGAEVSTGSAGKAQPRRTTGAPQPPPRTGAAAPARSSRPARTSKFQGLRQVMPVRLTRGGRPATEPEFVDPVVVHGSWCDSVFHATHEAGGTRFAIRAATVRGKEHAYGGEPGQDAVGVVWSASRGALLLVAADGLGSLRDSGAVALTAAELALDHGARLGPGDPLSEVFRRVSAGLYREIERRGLDGATTLVLAELRPTRDGVLVTTCGVGDSEAWAMQPGKWKALHHERVRDSENITRHLPKHQPAAGRDPIAVRRGTVVVVASDGFAGALGGEGSPLTRELDKHWQNPPPAVDFLAQVGFQDDYFNDDRSAVAVWIQ</sequence>
<dbReference type="Pfam" id="PF13672">
    <property type="entry name" value="PP2C_2"/>
    <property type="match status" value="1"/>
</dbReference>
<reference evidence="4" key="1">
    <citation type="journal article" date="2014" name="Int. J. Syst. Evol. Microbiol.">
        <title>Complete genome sequence of Corynebacterium casei LMG S-19264T (=DSM 44701T), isolated from a smear-ripened cheese.</title>
        <authorList>
            <consortium name="US DOE Joint Genome Institute (JGI-PGF)"/>
            <person name="Walter F."/>
            <person name="Albersmeier A."/>
            <person name="Kalinowski J."/>
            <person name="Ruckert C."/>
        </authorList>
    </citation>
    <scope>NUCLEOTIDE SEQUENCE</scope>
    <source>
        <strain evidence="4">JCM 19831</strain>
    </source>
</reference>
<proteinExistence type="predicted"/>
<reference evidence="4" key="2">
    <citation type="submission" date="2020-09" db="EMBL/GenBank/DDBJ databases">
        <authorList>
            <person name="Sun Q."/>
            <person name="Ohkuma M."/>
        </authorList>
    </citation>
    <scope>NUCLEOTIDE SEQUENCE</scope>
    <source>
        <strain evidence="4">JCM 19831</strain>
    </source>
</reference>
<accession>A0A917TLJ6</accession>
<keyword evidence="2" id="KW-1133">Transmembrane helix</keyword>